<evidence type="ECO:0000313" key="4">
    <source>
        <dbReference type="Proteomes" id="UP000730618"/>
    </source>
</evidence>
<dbReference type="Pfam" id="PF02567">
    <property type="entry name" value="PhzC-PhzF"/>
    <property type="match status" value="1"/>
</dbReference>
<evidence type="ECO:0000256" key="1">
    <source>
        <dbReference type="ARBA" id="ARBA00008270"/>
    </source>
</evidence>
<dbReference type="PANTHER" id="PTHR13774:SF17">
    <property type="entry name" value="PHENAZINE BIOSYNTHESIS-LIKE DOMAIN-CONTAINING PROTEIN"/>
    <property type="match status" value="1"/>
</dbReference>
<evidence type="ECO:0008006" key="5">
    <source>
        <dbReference type="Google" id="ProtNLM"/>
    </source>
</evidence>
<name>A0ABN7U077_9BACL</name>
<gene>
    <name evidence="3" type="ORF">PAECIP111802_06843</name>
</gene>
<dbReference type="PANTHER" id="PTHR13774">
    <property type="entry name" value="PHENAZINE BIOSYNTHESIS PROTEIN"/>
    <property type="match status" value="1"/>
</dbReference>
<organism evidence="3 4">
    <name type="scientific">Paenibacillus allorhizosphaerae</name>
    <dbReference type="NCBI Taxonomy" id="2849866"/>
    <lineage>
        <taxon>Bacteria</taxon>
        <taxon>Bacillati</taxon>
        <taxon>Bacillota</taxon>
        <taxon>Bacilli</taxon>
        <taxon>Bacillales</taxon>
        <taxon>Paenibacillaceae</taxon>
        <taxon>Paenibacillus</taxon>
    </lineage>
</organism>
<evidence type="ECO:0000313" key="3">
    <source>
        <dbReference type="EMBL" id="CAG7657729.1"/>
    </source>
</evidence>
<dbReference type="RefSeq" id="WP_218102991.1">
    <property type="nucleotide sequence ID" value="NZ_CAJVCE010000037.1"/>
</dbReference>
<keyword evidence="4" id="KW-1185">Reference proteome</keyword>
<evidence type="ECO:0000256" key="2">
    <source>
        <dbReference type="ARBA" id="ARBA00023235"/>
    </source>
</evidence>
<sequence length="275" mass="29860">MEIHVIDAFTDRPFRGNPAAVLVMDRYPSDAALQQIAMEMNLSETAFLCKENDGLYRLRWFTPEVEVDLCGHATLASAHHLWESGAEALSQPLSFMTLSGLLTAVPLDNGWIQLDFPSEPVSAIPVTEQLLSALGLSEPPRFAGNNRLDVLIELDSAQAVHDLNPDFAAIASWEGVRGVLVTARSEDLTLPDGVQVDFVSRCFFPAIGINEDPVTSSAHCALTPYWQTKLGKHTLCAMQLSARTGILQLQVAGDRIKLAGQAVTVLKGTLQLSLP</sequence>
<accession>A0ABN7U077</accession>
<protein>
    <recommendedName>
        <fullName evidence="5">PhzF family phenazine biosynthesis protein</fullName>
    </recommendedName>
</protein>
<dbReference type="InterPro" id="IPR003719">
    <property type="entry name" value="Phenazine_PhzF-like"/>
</dbReference>
<reference evidence="3 4" key="1">
    <citation type="submission" date="2021-06" db="EMBL/GenBank/DDBJ databases">
        <authorList>
            <person name="Criscuolo A."/>
        </authorList>
    </citation>
    <scope>NUCLEOTIDE SEQUENCE [LARGE SCALE GENOMIC DNA]</scope>
    <source>
        <strain evidence="4">CIP 111802</strain>
    </source>
</reference>
<comment type="similarity">
    <text evidence="1">Belongs to the PhzF family.</text>
</comment>
<dbReference type="PIRSF" id="PIRSF016184">
    <property type="entry name" value="PhzC_PhzF"/>
    <property type="match status" value="1"/>
</dbReference>
<dbReference type="Proteomes" id="UP000730618">
    <property type="component" value="Unassembled WGS sequence"/>
</dbReference>
<dbReference type="NCBIfam" id="TIGR00654">
    <property type="entry name" value="PhzF_family"/>
    <property type="match status" value="1"/>
</dbReference>
<dbReference type="EMBL" id="CAJVCE010000037">
    <property type="protein sequence ID" value="CAG7657729.1"/>
    <property type="molecule type" value="Genomic_DNA"/>
</dbReference>
<comment type="caution">
    <text evidence="3">The sequence shown here is derived from an EMBL/GenBank/DDBJ whole genome shotgun (WGS) entry which is preliminary data.</text>
</comment>
<keyword evidence="2" id="KW-0413">Isomerase</keyword>
<proteinExistence type="inferred from homology"/>